<dbReference type="GO" id="GO:0000160">
    <property type="term" value="P:phosphorelay signal transduction system"/>
    <property type="evidence" value="ECO:0007669"/>
    <property type="project" value="InterPro"/>
</dbReference>
<evidence type="ECO:0000259" key="4">
    <source>
        <dbReference type="PROSITE" id="PS50887"/>
    </source>
</evidence>
<dbReference type="SUPFAM" id="SSF52172">
    <property type="entry name" value="CheY-like"/>
    <property type="match status" value="1"/>
</dbReference>
<evidence type="ECO:0000313" key="6">
    <source>
        <dbReference type="Proteomes" id="UP000004931"/>
    </source>
</evidence>
<evidence type="ECO:0000313" key="5">
    <source>
        <dbReference type="EMBL" id="EAW32527.1"/>
    </source>
</evidence>
<dbReference type="EMBL" id="AAVT01000001">
    <property type="protein sequence ID" value="EAW32527.1"/>
    <property type="molecule type" value="Genomic_DNA"/>
</dbReference>
<accession>A0Y8S3</accession>
<dbReference type="InterPro" id="IPR011006">
    <property type="entry name" value="CheY-like_superfamily"/>
</dbReference>
<evidence type="ECO:0008006" key="7">
    <source>
        <dbReference type="Google" id="ProtNLM"/>
    </source>
</evidence>
<gene>
    <name evidence="5" type="ORF">GP2143_14766</name>
</gene>
<dbReference type="InterPro" id="IPR035965">
    <property type="entry name" value="PAS-like_dom_sf"/>
</dbReference>
<dbReference type="GO" id="GO:0071111">
    <property type="term" value="F:cyclic-guanylate-specific phosphodiesterase activity"/>
    <property type="evidence" value="ECO:0007669"/>
    <property type="project" value="InterPro"/>
</dbReference>
<feature type="domain" description="Response regulatory" evidence="2">
    <location>
        <begin position="8"/>
        <end position="120"/>
    </location>
</feature>
<dbReference type="InterPro" id="IPR001633">
    <property type="entry name" value="EAL_dom"/>
</dbReference>
<dbReference type="Gene3D" id="3.30.70.270">
    <property type="match status" value="1"/>
</dbReference>
<dbReference type="SMART" id="SM00267">
    <property type="entry name" value="GGDEF"/>
    <property type="match status" value="1"/>
</dbReference>
<proteinExistence type="predicted"/>
<protein>
    <recommendedName>
        <fullName evidence="7">EAL domain-containing protein</fullName>
    </recommendedName>
</protein>
<dbReference type="SUPFAM" id="SSF55073">
    <property type="entry name" value="Nucleotide cyclase"/>
    <property type="match status" value="1"/>
</dbReference>
<dbReference type="InterPro" id="IPR000160">
    <property type="entry name" value="GGDEF_dom"/>
</dbReference>
<dbReference type="InterPro" id="IPR000014">
    <property type="entry name" value="PAS"/>
</dbReference>
<dbReference type="Gene3D" id="3.40.50.2300">
    <property type="match status" value="1"/>
</dbReference>
<organism evidence="5 6">
    <name type="scientific">marine gamma proteobacterium HTCC2143</name>
    <dbReference type="NCBI Taxonomy" id="247633"/>
    <lineage>
        <taxon>Bacteria</taxon>
        <taxon>Pseudomonadati</taxon>
        <taxon>Pseudomonadota</taxon>
        <taxon>Gammaproteobacteria</taxon>
        <taxon>Cellvibrionales</taxon>
        <taxon>Spongiibacteraceae</taxon>
        <taxon>BD1-7 clade</taxon>
    </lineage>
</organism>
<dbReference type="Pfam" id="PF00563">
    <property type="entry name" value="EAL"/>
    <property type="match status" value="1"/>
</dbReference>
<dbReference type="PANTHER" id="PTHR33121:SF23">
    <property type="entry name" value="CYCLIC DI-GMP PHOSPHODIESTERASE PDEB"/>
    <property type="match status" value="1"/>
</dbReference>
<keyword evidence="6" id="KW-1185">Reference proteome</keyword>
<dbReference type="Gene3D" id="3.20.20.450">
    <property type="entry name" value="EAL domain"/>
    <property type="match status" value="1"/>
</dbReference>
<dbReference type="InterPro" id="IPR043128">
    <property type="entry name" value="Rev_trsase/Diguanyl_cyclase"/>
</dbReference>
<sequence length="697" mass="76150">MAKKSTIKLLLINESENESERLISLFRDAGRVARATRAQSAEELFHMLEQESWDLLIANDKHPEIVVDQCLELLRKNHTVIPSIVIRDGDANAALDAGACDVITSDDDKRLIYAALRELRSFDDRRQLVSTKEKLSNAIKRCDLLMAESPEALAYAADGMLISSNDLFCTHFGYANPDELDCTPVIDLIAPSDTSQFKQVLKTLENSTESAVDFEFIGQKQNGKTFTAIMHLSDSVFDDEPCIQLTISDSKKQKTSATSGTGPLLGSGSKPSIASLASHHEELSTKLTQFIAQADDGLPCSALAFISIDGIGDIRHRVGITQAGYILASATEFIREKLLPVNAYLTQYCDGGLIALLEGAGVDSILKLMEQLCADLEKHIIEVDGQSIQCTASIGMVVISGKQSVNSTKLIDGAFSACEIIRQDGGSGVMQFIIKKEKQSLGNAASDQELDQFLEEALSDKQFSLSYQPIVSLRGTSGEHYEVRTTMIDDDGGTLDTSQFSDNLRFSTINTRLDRWVILAATEKLAFQIEQEQDVRLFINLSASSLQDESLMPWLDVVIKDGGVPPAALIFQFSASDISDYLKPAINFLTFARKLGCKISIAEFGQATDPFKVLKHIQTDYAKISESFTEQLQPGGDAQILKAMVSSIGENNIQAVIGNVKNAAALAKLWQLGVDYIQGGYLADPSNAMDYEFTDIA</sequence>
<dbReference type="STRING" id="247633.GP2143_14766"/>
<dbReference type="SMART" id="SM00052">
    <property type="entry name" value="EAL"/>
    <property type="match status" value="1"/>
</dbReference>
<dbReference type="InterPro" id="IPR050706">
    <property type="entry name" value="Cyclic-di-GMP_PDE-like"/>
</dbReference>
<dbReference type="OrthoDB" id="7052318at2"/>
<dbReference type="InterPro" id="IPR029787">
    <property type="entry name" value="Nucleotide_cyclase"/>
</dbReference>
<dbReference type="CDD" id="cd00130">
    <property type="entry name" value="PAS"/>
    <property type="match status" value="1"/>
</dbReference>
<comment type="caution">
    <text evidence="1">Lacks conserved residue(s) required for the propagation of feature annotation.</text>
</comment>
<dbReference type="SUPFAM" id="SSF141868">
    <property type="entry name" value="EAL domain-like"/>
    <property type="match status" value="1"/>
</dbReference>
<dbReference type="eggNOG" id="COG2200">
    <property type="taxonomic scope" value="Bacteria"/>
</dbReference>
<evidence type="ECO:0000259" key="2">
    <source>
        <dbReference type="PROSITE" id="PS50110"/>
    </source>
</evidence>
<dbReference type="PROSITE" id="PS50110">
    <property type="entry name" value="RESPONSE_REGULATORY"/>
    <property type="match status" value="1"/>
</dbReference>
<name>A0Y8S3_9GAMM</name>
<dbReference type="PROSITE" id="PS50887">
    <property type="entry name" value="GGDEF"/>
    <property type="match status" value="1"/>
</dbReference>
<evidence type="ECO:0000259" key="3">
    <source>
        <dbReference type="PROSITE" id="PS50883"/>
    </source>
</evidence>
<feature type="domain" description="EAL" evidence="3">
    <location>
        <begin position="447"/>
        <end position="697"/>
    </location>
</feature>
<dbReference type="AlphaFoldDB" id="A0Y8S3"/>
<reference evidence="5 6" key="1">
    <citation type="journal article" date="2010" name="J. Bacteriol.">
        <title>Genome sequence of the oligotrophic marine Gammaproteobacterium HTCC2143, isolated from the Oregon Coast.</title>
        <authorList>
            <person name="Oh H.M."/>
            <person name="Kang I."/>
            <person name="Ferriera S."/>
            <person name="Giovannoni S.J."/>
            <person name="Cho J.C."/>
        </authorList>
    </citation>
    <scope>NUCLEOTIDE SEQUENCE [LARGE SCALE GENOMIC DNA]</scope>
    <source>
        <strain evidence="5 6">HTCC2143</strain>
    </source>
</reference>
<dbReference type="PROSITE" id="PS50883">
    <property type="entry name" value="EAL"/>
    <property type="match status" value="1"/>
</dbReference>
<evidence type="ECO:0000256" key="1">
    <source>
        <dbReference type="PROSITE-ProRule" id="PRU00169"/>
    </source>
</evidence>
<dbReference type="SUPFAM" id="SSF55785">
    <property type="entry name" value="PYP-like sensor domain (PAS domain)"/>
    <property type="match status" value="1"/>
</dbReference>
<dbReference type="Gene3D" id="3.30.450.20">
    <property type="entry name" value="PAS domain"/>
    <property type="match status" value="1"/>
</dbReference>
<feature type="domain" description="GGDEF" evidence="4">
    <location>
        <begin position="299"/>
        <end position="434"/>
    </location>
</feature>
<dbReference type="CDD" id="cd01948">
    <property type="entry name" value="EAL"/>
    <property type="match status" value="1"/>
</dbReference>
<dbReference type="InterPro" id="IPR035919">
    <property type="entry name" value="EAL_sf"/>
</dbReference>
<dbReference type="InterPro" id="IPR001789">
    <property type="entry name" value="Sig_transdc_resp-reg_receiver"/>
</dbReference>
<dbReference type="Proteomes" id="UP000004931">
    <property type="component" value="Unassembled WGS sequence"/>
</dbReference>
<dbReference type="eggNOG" id="COG2199">
    <property type="taxonomic scope" value="Bacteria"/>
</dbReference>
<dbReference type="PANTHER" id="PTHR33121">
    <property type="entry name" value="CYCLIC DI-GMP PHOSPHODIESTERASE PDEF"/>
    <property type="match status" value="1"/>
</dbReference>
<comment type="caution">
    <text evidence="5">The sequence shown here is derived from an EMBL/GenBank/DDBJ whole genome shotgun (WGS) entry which is preliminary data.</text>
</comment>